<dbReference type="InterPro" id="IPR011330">
    <property type="entry name" value="Glyco_hydro/deAcase_b/a-brl"/>
</dbReference>
<organism evidence="3 4">
    <name type="scientific">Vitrella brassicaformis (strain CCMP3155)</name>
    <dbReference type="NCBI Taxonomy" id="1169540"/>
    <lineage>
        <taxon>Eukaryota</taxon>
        <taxon>Sar</taxon>
        <taxon>Alveolata</taxon>
        <taxon>Colpodellida</taxon>
        <taxon>Vitrellaceae</taxon>
        <taxon>Vitrella</taxon>
    </lineage>
</organism>
<dbReference type="PROSITE" id="PS51677">
    <property type="entry name" value="NODB"/>
    <property type="match status" value="1"/>
</dbReference>
<dbReference type="Pfam" id="PF01522">
    <property type="entry name" value="Polysacc_deac_1"/>
    <property type="match status" value="1"/>
</dbReference>
<dbReference type="Gene3D" id="3.20.20.370">
    <property type="entry name" value="Glycoside hydrolase/deacetylase"/>
    <property type="match status" value="1"/>
</dbReference>
<feature type="domain" description="NodB homology" evidence="2">
    <location>
        <begin position="71"/>
        <end position="288"/>
    </location>
</feature>
<evidence type="ECO:0000256" key="1">
    <source>
        <dbReference type="SAM" id="MobiDB-lite"/>
    </source>
</evidence>
<dbReference type="SUPFAM" id="SSF88713">
    <property type="entry name" value="Glycoside hydrolase/deacetylase"/>
    <property type="match status" value="1"/>
</dbReference>
<sequence>MASNEGPPRDLVGYGQHPPHPKWPRSARVAVSFVINYEEGAENCLLNGDKQSEHLLSDIVGAAPYEGQRHMNMESLYEYGSRAGFWRLHRLFNQYGMPVTVYACSKALQDNPDAAKAMVSSGWEIASHGHRWIDYQHVDEATERDHIQKCVAIQESITGERPCGMYQGKPNQNTRRYVVEEGGFLYDNDAYSDDLPYWNLDYGRPHLIIPYTLDNNDMKFATAQGFHTSEQFFIYLKDAFDYLYEEGKTAPKMMSIGLHCRLVGRPGRMVGLQRFLEYIGKHEGVWVCRRREIAKHWYTHFWPEGHTIPQRAANILSKI</sequence>
<dbReference type="EMBL" id="CDMY01000069">
    <property type="protein sequence ID" value="CEL92364.1"/>
    <property type="molecule type" value="Genomic_DNA"/>
</dbReference>
<evidence type="ECO:0000313" key="4">
    <source>
        <dbReference type="Proteomes" id="UP000041254"/>
    </source>
</evidence>
<dbReference type="NCBIfam" id="TIGR03212">
    <property type="entry name" value="uraD_N-term-dom"/>
    <property type="match status" value="1"/>
</dbReference>
<proteinExistence type="predicted"/>
<dbReference type="InParanoid" id="A0A0G4EA69"/>
<dbReference type="AlphaFoldDB" id="A0A0G4EA69"/>
<name>A0A0G4EA69_VITBC</name>
<dbReference type="CDD" id="cd10977">
    <property type="entry name" value="CE4_PuuE_SpCDA1"/>
    <property type="match status" value="1"/>
</dbReference>
<reference evidence="3 4" key="1">
    <citation type="submission" date="2014-11" db="EMBL/GenBank/DDBJ databases">
        <authorList>
            <person name="Zhu J."/>
            <person name="Qi W."/>
            <person name="Song R."/>
        </authorList>
    </citation>
    <scope>NUCLEOTIDE SEQUENCE [LARGE SCALE GENOMIC DNA]</scope>
</reference>
<gene>
    <name evidence="3" type="ORF">Vbra_6822</name>
</gene>
<dbReference type="VEuPathDB" id="CryptoDB:Vbra_6822"/>
<accession>A0A0G4EA69</accession>
<dbReference type="Proteomes" id="UP000041254">
    <property type="component" value="Unassembled WGS sequence"/>
</dbReference>
<dbReference type="PANTHER" id="PTHR43123:SF1">
    <property type="entry name" value="POLYSACCHARIDE DEACETYLASE-RELATED"/>
    <property type="match status" value="1"/>
</dbReference>
<keyword evidence="4" id="KW-1185">Reference proteome</keyword>
<dbReference type="GO" id="GO:0005975">
    <property type="term" value="P:carbohydrate metabolic process"/>
    <property type="evidence" value="ECO:0007669"/>
    <property type="project" value="InterPro"/>
</dbReference>
<dbReference type="InterPro" id="IPR017625">
    <property type="entry name" value="PuuE"/>
</dbReference>
<dbReference type="OrthoDB" id="9970124at2759"/>
<dbReference type="STRING" id="1169540.A0A0G4EA69"/>
<dbReference type="InterPro" id="IPR002509">
    <property type="entry name" value="NODB_dom"/>
</dbReference>
<dbReference type="OMA" id="DLPYWEP"/>
<dbReference type="PANTHER" id="PTHR43123">
    <property type="entry name" value="POLYSACCHARIDE DEACETYLASE-RELATED"/>
    <property type="match status" value="1"/>
</dbReference>
<evidence type="ECO:0000313" key="3">
    <source>
        <dbReference type="EMBL" id="CEL92364.1"/>
    </source>
</evidence>
<protein>
    <recommendedName>
        <fullName evidence="2">NodB homology domain-containing protein</fullName>
    </recommendedName>
</protein>
<dbReference type="GO" id="GO:0016810">
    <property type="term" value="F:hydrolase activity, acting on carbon-nitrogen (but not peptide) bonds"/>
    <property type="evidence" value="ECO:0007669"/>
    <property type="project" value="InterPro"/>
</dbReference>
<feature type="region of interest" description="Disordered" evidence="1">
    <location>
        <begin position="1"/>
        <end position="23"/>
    </location>
</feature>
<evidence type="ECO:0000259" key="2">
    <source>
        <dbReference type="PROSITE" id="PS51677"/>
    </source>
</evidence>